<name>A0A3R9WR36_9BACI</name>
<dbReference type="EMBL" id="RBVX01000020">
    <property type="protein sequence ID" value="RSL31794.1"/>
    <property type="molecule type" value="Genomic_DNA"/>
</dbReference>
<gene>
    <name evidence="2" type="ORF">D7Z54_18515</name>
</gene>
<reference evidence="2 3" key="1">
    <citation type="submission" date="2018-10" db="EMBL/GenBank/DDBJ databases">
        <title>Draft genome sequence of Bacillus salarius IM0101, isolated from a hypersaline soil in Inner Mongolia, China.</title>
        <authorList>
            <person name="Yamprayoonswat W."/>
            <person name="Boonvisut S."/>
            <person name="Jumpathong W."/>
            <person name="Sittihan S."/>
            <person name="Ruangsuj P."/>
            <person name="Wanthongcharoen S."/>
            <person name="Thongpramul N."/>
            <person name="Pimmason S."/>
            <person name="Yu B."/>
            <person name="Yasawong M."/>
        </authorList>
    </citation>
    <scope>NUCLEOTIDE SEQUENCE [LARGE SCALE GENOMIC DNA]</scope>
    <source>
        <strain evidence="2 3">IM0101</strain>
    </source>
</reference>
<evidence type="ECO:0000313" key="3">
    <source>
        <dbReference type="Proteomes" id="UP000275076"/>
    </source>
</evidence>
<accession>A0A3R9WR36</accession>
<dbReference type="Proteomes" id="UP000275076">
    <property type="component" value="Unassembled WGS sequence"/>
</dbReference>
<evidence type="ECO:0000313" key="2">
    <source>
        <dbReference type="EMBL" id="RSL31794.1"/>
    </source>
</evidence>
<evidence type="ECO:0000256" key="1">
    <source>
        <dbReference type="SAM" id="MobiDB-lite"/>
    </source>
</evidence>
<feature type="compositionally biased region" description="Polar residues" evidence="1">
    <location>
        <begin position="71"/>
        <end position="97"/>
    </location>
</feature>
<protein>
    <submittedName>
        <fullName evidence="2">Uncharacterized protein</fullName>
    </submittedName>
</protein>
<proteinExistence type="predicted"/>
<comment type="caution">
    <text evidence="2">The sequence shown here is derived from an EMBL/GenBank/DDBJ whole genome shotgun (WGS) entry which is preliminary data.</text>
</comment>
<dbReference type="AlphaFoldDB" id="A0A3R9WR36"/>
<organism evidence="2 3">
    <name type="scientific">Salibacterium salarium</name>
    <dbReference type="NCBI Taxonomy" id="284579"/>
    <lineage>
        <taxon>Bacteria</taxon>
        <taxon>Bacillati</taxon>
        <taxon>Bacillota</taxon>
        <taxon>Bacilli</taxon>
        <taxon>Bacillales</taxon>
        <taxon>Bacillaceae</taxon>
    </lineage>
</organism>
<keyword evidence="3" id="KW-1185">Reference proteome</keyword>
<feature type="region of interest" description="Disordered" evidence="1">
    <location>
        <begin position="50"/>
        <end position="97"/>
    </location>
</feature>
<sequence>MLFLKWETLKMWILSITTDNKEGFLIKTTHSFLIFFSTILCLTTGCQPDRSPDADVNNLEPQSRLLDPTETGWSPSDYNQGPGNESMTTNNQNQGTDNAKVKSVAEDAGFSPLYVTFGGRHAYIYANANDSWSKKEKKQKTEKLQQQYKREFPKYQVRVHVLND</sequence>